<dbReference type="PROSITE" id="PS51128">
    <property type="entry name" value="ZF_DKSA_2"/>
    <property type="match status" value="1"/>
</dbReference>
<dbReference type="PANTHER" id="PTHR33823">
    <property type="entry name" value="RNA POLYMERASE-BINDING TRANSCRIPTION FACTOR DKSA-RELATED"/>
    <property type="match status" value="1"/>
</dbReference>
<organism evidence="6 7">
    <name type="scientific">Amphritea japonica ATCC BAA-1530</name>
    <dbReference type="NCBI Taxonomy" id="1278309"/>
    <lineage>
        <taxon>Bacteria</taxon>
        <taxon>Pseudomonadati</taxon>
        <taxon>Pseudomonadota</taxon>
        <taxon>Gammaproteobacteria</taxon>
        <taxon>Oceanospirillales</taxon>
        <taxon>Oceanospirillaceae</taxon>
        <taxon>Amphritea</taxon>
    </lineage>
</organism>
<feature type="zinc finger region" description="dksA C4-type" evidence="4">
    <location>
        <begin position="102"/>
        <end position="126"/>
    </location>
</feature>
<keyword evidence="1" id="KW-0479">Metal-binding</keyword>
<dbReference type="Proteomes" id="UP000595663">
    <property type="component" value="Chromosome"/>
</dbReference>
<evidence type="ECO:0000313" key="6">
    <source>
        <dbReference type="EMBL" id="BBB26506.1"/>
    </source>
</evidence>
<reference evidence="6 7" key="1">
    <citation type="journal article" date="2008" name="Int. J. Syst. Evol. Microbiol.">
        <title>Amphritea japonica sp. nov. and Amphritea balenae sp. nov., isolated from the sediment adjacent to sperm whale carcasses off Kagoshima, Japan.</title>
        <authorList>
            <person name="Miyazaki M."/>
            <person name="Nogi Y."/>
            <person name="Fujiwara Y."/>
            <person name="Kawato M."/>
            <person name="Nagahama T."/>
            <person name="Kubokawa K."/>
            <person name="Horikoshi K."/>
        </authorList>
    </citation>
    <scope>NUCLEOTIDE SEQUENCE [LARGE SCALE GENOMIC DNA]</scope>
    <source>
        <strain evidence="6 7">ATCC BAA-1530</strain>
    </source>
</reference>
<dbReference type="PROSITE" id="PS01102">
    <property type="entry name" value="ZF_DKSA_1"/>
    <property type="match status" value="1"/>
</dbReference>
<sequence length="142" mass="15734">MFKALEVKTMNPCCLSDSQLSTLKREVQFLEEQLQADLKNEKCDKTAELSLVASSEVLDRAEAVNVMAGQQTVSSHIKQLEEEILECKSALHRIEDGRYGGCENCGEEIELNRLMANPVAVLCVGCQSRYELYRAGGKAASF</sequence>
<evidence type="ECO:0000256" key="4">
    <source>
        <dbReference type="PROSITE-ProRule" id="PRU00510"/>
    </source>
</evidence>
<dbReference type="OrthoDB" id="6064855at2"/>
<dbReference type="RefSeq" id="WP_019622166.1">
    <property type="nucleotide sequence ID" value="NZ_AP014545.1"/>
</dbReference>
<proteinExistence type="predicted"/>
<dbReference type="PANTHER" id="PTHR33823:SF4">
    <property type="entry name" value="GENERAL STRESS PROTEIN 16O"/>
    <property type="match status" value="1"/>
</dbReference>
<gene>
    <name evidence="6" type="ORF">AMJAP_1915</name>
</gene>
<dbReference type="AlphaFoldDB" id="A0A7R6SSQ6"/>
<keyword evidence="7" id="KW-1185">Reference proteome</keyword>
<evidence type="ECO:0000259" key="5">
    <source>
        <dbReference type="Pfam" id="PF01258"/>
    </source>
</evidence>
<protein>
    <submittedName>
        <fullName evidence="6">DnaK suppressor protein</fullName>
    </submittedName>
</protein>
<keyword evidence="3" id="KW-0862">Zinc</keyword>
<dbReference type="EMBL" id="AP014545">
    <property type="protein sequence ID" value="BBB26506.1"/>
    <property type="molecule type" value="Genomic_DNA"/>
</dbReference>
<keyword evidence="2" id="KW-0863">Zinc-finger</keyword>
<dbReference type="Pfam" id="PF01258">
    <property type="entry name" value="zf-dskA_traR"/>
    <property type="match status" value="1"/>
</dbReference>
<dbReference type="Gene3D" id="1.20.120.910">
    <property type="entry name" value="DksA, coiled-coil domain"/>
    <property type="match status" value="1"/>
</dbReference>
<dbReference type="GO" id="GO:0008270">
    <property type="term" value="F:zinc ion binding"/>
    <property type="evidence" value="ECO:0007669"/>
    <property type="project" value="UniProtKB-KW"/>
</dbReference>
<name>A0A7R6SSQ6_9GAMM</name>
<dbReference type="SUPFAM" id="SSF57716">
    <property type="entry name" value="Glucocorticoid receptor-like (DNA-binding domain)"/>
    <property type="match status" value="1"/>
</dbReference>
<dbReference type="InterPro" id="IPR020458">
    <property type="entry name" value="Znf_DskA_TraR_CS"/>
</dbReference>
<dbReference type="InterPro" id="IPR000962">
    <property type="entry name" value="Znf_DskA_TraR"/>
</dbReference>
<evidence type="ECO:0000256" key="2">
    <source>
        <dbReference type="ARBA" id="ARBA00022771"/>
    </source>
</evidence>
<evidence type="ECO:0000313" key="7">
    <source>
        <dbReference type="Proteomes" id="UP000595663"/>
    </source>
</evidence>
<evidence type="ECO:0000256" key="3">
    <source>
        <dbReference type="ARBA" id="ARBA00022833"/>
    </source>
</evidence>
<accession>A0A7R6SSQ6</accession>
<evidence type="ECO:0000256" key="1">
    <source>
        <dbReference type="ARBA" id="ARBA00022723"/>
    </source>
</evidence>
<dbReference type="KEGG" id="ajp:AMJAP_1915"/>
<feature type="domain" description="Zinc finger DksA/TraR C4-type" evidence="5">
    <location>
        <begin position="97"/>
        <end position="131"/>
    </location>
</feature>